<feature type="region of interest" description="Disordered" evidence="1">
    <location>
        <begin position="152"/>
        <end position="188"/>
    </location>
</feature>
<evidence type="ECO:0000313" key="2">
    <source>
        <dbReference type="Ensembl" id="ENSSSCP00025039656.1"/>
    </source>
</evidence>
<feature type="compositionally biased region" description="Polar residues" evidence="1">
    <location>
        <begin position="217"/>
        <end position="226"/>
    </location>
</feature>
<accession>A0A8D0TDN3</accession>
<dbReference type="Pfam" id="PF15213">
    <property type="entry name" value="CDRT4"/>
    <property type="match status" value="1"/>
</dbReference>
<dbReference type="Ensembl" id="ENSSSCT00025090505.1">
    <property type="protein sequence ID" value="ENSSSCP00025039656.1"/>
    <property type="gene ID" value="ENSSSCG00025065742.1"/>
</dbReference>
<dbReference type="Proteomes" id="UP000694727">
    <property type="component" value="Unplaced"/>
</dbReference>
<reference evidence="2" key="1">
    <citation type="submission" date="2025-08" db="UniProtKB">
        <authorList>
            <consortium name="Ensembl"/>
        </authorList>
    </citation>
    <scope>IDENTIFICATION</scope>
</reference>
<feature type="compositionally biased region" description="Polar residues" evidence="1">
    <location>
        <begin position="242"/>
        <end position="252"/>
    </location>
</feature>
<sequence length="252" mass="27922">MLVRFVNRWVKVGAPAISPLSTGNGFLYIHLSIFSPPSESHIFCHFIFSFCVFQKPREMNHPRDLQKFPCGRSGDQRPSEQGIWTFKVKNSAAMERTDAGKPKLGEDLTGSTGLPGTLLEKHDPWPAYVTYVSPKVRKLMQKSQARELECSEAMQESRRARRPSTPASLLQPKRRKSSKVSGHTTFKDMRSEARLSAWGPFSVSAAGSTVIHADSRASPTANSNKIIFSRKPTARVLPGSSRLPSTQKHSGG</sequence>
<evidence type="ECO:0000256" key="1">
    <source>
        <dbReference type="SAM" id="MobiDB-lite"/>
    </source>
</evidence>
<dbReference type="PANTHER" id="PTHR37885">
    <property type="entry name" value="CMT1A DUPLICATED REGION TRANSCRIPT 4 PROTEIN"/>
    <property type="match status" value="1"/>
</dbReference>
<dbReference type="AlphaFoldDB" id="A0A8D0TDN3"/>
<evidence type="ECO:0000313" key="3">
    <source>
        <dbReference type="Proteomes" id="UP000694727"/>
    </source>
</evidence>
<dbReference type="PANTHER" id="PTHR37885:SF1">
    <property type="entry name" value="CMT1A DUPLICATED REGION TRANSCRIPT 4 PROTEIN"/>
    <property type="match status" value="1"/>
</dbReference>
<name>A0A8D0TDN3_PIG</name>
<proteinExistence type="predicted"/>
<dbReference type="InterPro" id="IPR029185">
    <property type="entry name" value="CDRT4"/>
</dbReference>
<evidence type="ECO:0008006" key="4">
    <source>
        <dbReference type="Google" id="ProtNLM"/>
    </source>
</evidence>
<organism evidence="2 3">
    <name type="scientific">Sus scrofa</name>
    <name type="common">Pig</name>
    <dbReference type="NCBI Taxonomy" id="9823"/>
    <lineage>
        <taxon>Eukaryota</taxon>
        <taxon>Metazoa</taxon>
        <taxon>Chordata</taxon>
        <taxon>Craniata</taxon>
        <taxon>Vertebrata</taxon>
        <taxon>Euteleostomi</taxon>
        <taxon>Mammalia</taxon>
        <taxon>Eutheria</taxon>
        <taxon>Laurasiatheria</taxon>
        <taxon>Artiodactyla</taxon>
        <taxon>Suina</taxon>
        <taxon>Suidae</taxon>
        <taxon>Sus</taxon>
    </lineage>
</organism>
<feature type="region of interest" description="Disordered" evidence="1">
    <location>
        <begin position="216"/>
        <end position="252"/>
    </location>
</feature>
<protein>
    <recommendedName>
        <fullName evidence="4">CMT1A duplicated region transcript 4 protein</fullName>
    </recommendedName>
</protein>